<dbReference type="GO" id="GO:0005634">
    <property type="term" value="C:nucleus"/>
    <property type="evidence" value="ECO:0007669"/>
    <property type="project" value="TreeGrafter"/>
</dbReference>
<dbReference type="GO" id="GO:0003682">
    <property type="term" value="F:chromatin binding"/>
    <property type="evidence" value="ECO:0007669"/>
    <property type="project" value="TreeGrafter"/>
</dbReference>
<feature type="compositionally biased region" description="Acidic residues" evidence="1">
    <location>
        <begin position="36"/>
        <end position="47"/>
    </location>
</feature>
<feature type="domain" description="SCD" evidence="2">
    <location>
        <begin position="298"/>
        <end position="383"/>
    </location>
</feature>
<comment type="caution">
    <text evidence="3">The sequence shown here is derived from an EMBL/GenBank/DDBJ whole genome shotgun (WGS) entry which is preliminary data.</text>
</comment>
<gene>
    <name evidence="3" type="ORF">BUALT_Bualt02G0226900</name>
</gene>
<dbReference type="GO" id="GO:0000785">
    <property type="term" value="C:chromatin"/>
    <property type="evidence" value="ECO:0007669"/>
    <property type="project" value="TreeGrafter"/>
</dbReference>
<dbReference type="InterPro" id="IPR020839">
    <property type="entry name" value="SCD"/>
</dbReference>
<evidence type="ECO:0000313" key="3">
    <source>
        <dbReference type="EMBL" id="KAG8389414.1"/>
    </source>
</evidence>
<keyword evidence="4" id="KW-1185">Reference proteome</keyword>
<protein>
    <recommendedName>
        <fullName evidence="2">SCD domain-containing protein</fullName>
    </recommendedName>
</protein>
<dbReference type="SUPFAM" id="SSF48371">
    <property type="entry name" value="ARM repeat"/>
    <property type="match status" value="1"/>
</dbReference>
<reference evidence="3" key="1">
    <citation type="submission" date="2019-10" db="EMBL/GenBank/DDBJ databases">
        <authorList>
            <person name="Zhang R."/>
            <person name="Pan Y."/>
            <person name="Wang J."/>
            <person name="Ma R."/>
            <person name="Yu S."/>
        </authorList>
    </citation>
    <scope>NUCLEOTIDE SEQUENCE</scope>
    <source>
        <strain evidence="3">LA-IB0</strain>
        <tissue evidence="3">Leaf</tissue>
    </source>
</reference>
<dbReference type="PROSITE" id="PS51425">
    <property type="entry name" value="SCD"/>
    <property type="match status" value="1"/>
</dbReference>
<dbReference type="Pfam" id="PF24571">
    <property type="entry name" value="HEAT_SCC3-SA"/>
    <property type="match status" value="1"/>
</dbReference>
<feature type="compositionally biased region" description="Basic residues" evidence="1">
    <location>
        <begin position="1054"/>
        <end position="1064"/>
    </location>
</feature>
<dbReference type="InterPro" id="IPR056396">
    <property type="entry name" value="HEAT_SCC3-SA"/>
</dbReference>
<dbReference type="InterPro" id="IPR011989">
    <property type="entry name" value="ARM-like"/>
</dbReference>
<name>A0AAV6Y3L6_9LAMI</name>
<dbReference type="InterPro" id="IPR016024">
    <property type="entry name" value="ARM-type_fold"/>
</dbReference>
<dbReference type="Pfam" id="PF21581">
    <property type="entry name" value="SCD"/>
    <property type="match status" value="1"/>
</dbReference>
<organism evidence="3 4">
    <name type="scientific">Buddleja alternifolia</name>
    <dbReference type="NCBI Taxonomy" id="168488"/>
    <lineage>
        <taxon>Eukaryota</taxon>
        <taxon>Viridiplantae</taxon>
        <taxon>Streptophyta</taxon>
        <taxon>Embryophyta</taxon>
        <taxon>Tracheophyta</taxon>
        <taxon>Spermatophyta</taxon>
        <taxon>Magnoliopsida</taxon>
        <taxon>eudicotyledons</taxon>
        <taxon>Gunneridae</taxon>
        <taxon>Pentapetalae</taxon>
        <taxon>asterids</taxon>
        <taxon>lamiids</taxon>
        <taxon>Lamiales</taxon>
        <taxon>Scrophulariaceae</taxon>
        <taxon>Buddlejeae</taxon>
        <taxon>Buddleja</taxon>
    </lineage>
</organism>
<dbReference type="InterPro" id="IPR039662">
    <property type="entry name" value="Cohesin_Scc3/SA"/>
</dbReference>
<feature type="region of interest" description="Disordered" evidence="1">
    <location>
        <begin position="34"/>
        <end position="66"/>
    </location>
</feature>
<feature type="region of interest" description="Disordered" evidence="1">
    <location>
        <begin position="250"/>
        <end position="270"/>
    </location>
</feature>
<dbReference type="PANTHER" id="PTHR11199">
    <property type="entry name" value="STROMAL ANTIGEN"/>
    <property type="match status" value="1"/>
</dbReference>
<dbReference type="Proteomes" id="UP000826271">
    <property type="component" value="Unassembled WGS sequence"/>
</dbReference>
<sequence>MEDEPVAPETVNRRSKRARAQVVAADFTRTDKIVDELEEERESSDDSQEPRRKLKRNKATEGASTSAAAARKGDLSLIDIHILIFTKGYMLCFAEFIKGDGKEIPDVVKRWVEQYERNQKSATAELLTMLFEACGAKYHLQEEYIDETDVDDVVVALVNMARRGEVEDYHSSKRDFKNFKDNLVYFLDNLVSECQNGPLFDQSLFDKCLDYIIALSCTPPRSYRKTASLMGLQLVTSFINVAKMLGSQRETTQRQLNAEKKKKNEGPRVESLTKRLSMTHEKITAMEEMMRKIFTGLFVHRYRDIDPDIRTSCIESLGVWVLSYPSLFLQDLYLKYLGWTLNDKSAGVRKSSVLALQNLYEVDDNVPSLNLFTERFYKRMLELADDIDISVSVCAIGLVKQLLRHQLVPDEELGSLYDLLIDDPPDVRHAIGALVYDHLIAQKFNDSQSRSTGSEADSSEVHISRMLQILKEFSADPILSSYVIDDVWDYMGAMKDWKCIIHMLLEDNPSAELEDVDATNLIRLLFASIKKAVGERIVPATDNRNPHHTKAQKEMFEHNKRDITGAMMKTYPPLLRKFMSDKDKVAPLVEIIVHMNLEIYSLKRQEQNFKAVLQLMREAFFKHGEKDALRSCVKAIKHCATESRGELQDFAQNQVKELEDELIAKLKSAMKDVVNGGDEYSLLVNLKRLYELQLSHKVPLESLYQDLVHILQSFRNIDEEVVAFLLLNMFLHVSWCLHSVISSETVSEASVSSLSVKRDALLEQLEYFLHNHFKLHGDGSSTNQLAHRVCGILADLWCLFKRSKFALTKLEILGYSPDESIIEKYWKLCEQLLNVSDDAEDEVGNKEYVEETNADSVMFALAKLVATDSVPKERLAPEIISHLEMYTTSVGEIVKHLLTGLKKKGDTSNLLLEALKKAYQRYLVAVSSGNDELSSNSFQECKDLAARLSGSYVGVARNKYKSEILNIVKEGINYAFSHAPKQLSFLDGVVLHFVSKLPATDILDIMRGVERRTENVRTDEDPSGWRPYFTFLDTLRDKYLKNEGAKDVKEGTSVRRRGRPRKKQTLQGKKLFDDQSSSEEEDSISGSDQDGGVDEKQEEDEEDAPLIHSFRASAKLRSLRVSREDQTRKVDSGRATDELATPKTSVIRHRTATSLHINRQIISDMELVNHHLLATMETLCPAFLAKTAVF</sequence>
<evidence type="ECO:0000313" key="4">
    <source>
        <dbReference type="Proteomes" id="UP000826271"/>
    </source>
</evidence>
<dbReference type="PANTHER" id="PTHR11199:SF0">
    <property type="entry name" value="LD34181P-RELATED"/>
    <property type="match status" value="1"/>
</dbReference>
<dbReference type="Pfam" id="PF08514">
    <property type="entry name" value="STAG"/>
    <property type="match status" value="1"/>
</dbReference>
<evidence type="ECO:0000259" key="2">
    <source>
        <dbReference type="PROSITE" id="PS51425"/>
    </source>
</evidence>
<dbReference type="GO" id="GO:0008278">
    <property type="term" value="C:cohesin complex"/>
    <property type="evidence" value="ECO:0007669"/>
    <property type="project" value="TreeGrafter"/>
</dbReference>
<dbReference type="Gene3D" id="1.25.10.10">
    <property type="entry name" value="Leucine-rich Repeat Variant"/>
    <property type="match status" value="1"/>
</dbReference>
<dbReference type="InterPro" id="IPR013721">
    <property type="entry name" value="STAG"/>
</dbReference>
<dbReference type="FunFam" id="1.25.10.10:FF:001547">
    <property type="entry name" value="Uncharacterized protein"/>
    <property type="match status" value="1"/>
</dbReference>
<accession>A0AAV6Y3L6</accession>
<feature type="compositionally biased region" description="Basic and acidic residues" evidence="1">
    <location>
        <begin position="257"/>
        <end position="270"/>
    </location>
</feature>
<evidence type="ECO:0000256" key="1">
    <source>
        <dbReference type="SAM" id="MobiDB-lite"/>
    </source>
</evidence>
<dbReference type="AlphaFoldDB" id="A0AAV6Y3L6"/>
<feature type="region of interest" description="Disordered" evidence="1">
    <location>
        <begin position="1047"/>
        <end position="1108"/>
    </location>
</feature>
<dbReference type="GO" id="GO:0007062">
    <property type="term" value="P:sister chromatid cohesion"/>
    <property type="evidence" value="ECO:0007669"/>
    <property type="project" value="UniProtKB-ARBA"/>
</dbReference>
<dbReference type="EMBL" id="WHWC01000002">
    <property type="protein sequence ID" value="KAG8389414.1"/>
    <property type="molecule type" value="Genomic_DNA"/>
</dbReference>
<proteinExistence type="predicted"/>